<comment type="caution">
    <text evidence="1">The sequence shown here is derived from an EMBL/GenBank/DDBJ whole genome shotgun (WGS) entry which is preliminary data.</text>
</comment>
<proteinExistence type="predicted"/>
<dbReference type="EMBL" id="LAZR01062522">
    <property type="protein sequence ID" value="KKK61346.1"/>
    <property type="molecule type" value="Genomic_DNA"/>
</dbReference>
<gene>
    <name evidence="1" type="ORF">LCGC14_3015240</name>
</gene>
<name>A0A0F8ZN27_9ZZZZ</name>
<accession>A0A0F8ZN27</accession>
<organism evidence="1">
    <name type="scientific">marine sediment metagenome</name>
    <dbReference type="NCBI Taxonomy" id="412755"/>
    <lineage>
        <taxon>unclassified sequences</taxon>
        <taxon>metagenomes</taxon>
        <taxon>ecological metagenomes</taxon>
    </lineage>
</organism>
<evidence type="ECO:0000313" key="1">
    <source>
        <dbReference type="EMBL" id="KKK61346.1"/>
    </source>
</evidence>
<feature type="non-terminal residue" evidence="1">
    <location>
        <position position="134"/>
    </location>
</feature>
<protein>
    <submittedName>
        <fullName evidence="1">Uncharacterized protein</fullName>
    </submittedName>
</protein>
<reference evidence="1" key="1">
    <citation type="journal article" date="2015" name="Nature">
        <title>Complex archaea that bridge the gap between prokaryotes and eukaryotes.</title>
        <authorList>
            <person name="Spang A."/>
            <person name="Saw J.H."/>
            <person name="Jorgensen S.L."/>
            <person name="Zaremba-Niedzwiedzka K."/>
            <person name="Martijn J."/>
            <person name="Lind A.E."/>
            <person name="van Eijk R."/>
            <person name="Schleper C."/>
            <person name="Guy L."/>
            <person name="Ettema T.J."/>
        </authorList>
    </citation>
    <scope>NUCLEOTIDE SEQUENCE</scope>
</reference>
<sequence>MMKLEKVLIEKEHYYCDKCGKQVENIWALHDASPWTCTIDIGFSGDVCDSCSSEMSLEYESKGQKPQDMKYKTYIRLKKIGYGRVIIESMWKEFKLNERPRDHYYLMKGENGQGFDAWKYERHISNPILEMKCC</sequence>
<dbReference type="AlphaFoldDB" id="A0A0F8ZN27"/>